<keyword evidence="3" id="KW-1185">Reference proteome</keyword>
<dbReference type="CTD" id="20321889"/>
<feature type="region of interest" description="Disordered" evidence="1">
    <location>
        <begin position="389"/>
        <end position="443"/>
    </location>
</feature>
<dbReference type="KEGG" id="ovi:T265_07710"/>
<dbReference type="AlphaFoldDB" id="A0A074ZGA3"/>
<protein>
    <submittedName>
        <fullName evidence="2">Uncharacterized protein</fullName>
    </submittedName>
</protein>
<accession>A0A074ZGA3</accession>
<dbReference type="OrthoDB" id="10045817at2759"/>
<feature type="compositionally biased region" description="Polar residues" evidence="1">
    <location>
        <begin position="213"/>
        <end position="229"/>
    </location>
</feature>
<dbReference type="RefSeq" id="XP_009171570.1">
    <property type="nucleotide sequence ID" value="XM_009173306.1"/>
</dbReference>
<reference evidence="2 3" key="1">
    <citation type="submission" date="2013-11" db="EMBL/GenBank/DDBJ databases">
        <title>Opisthorchis viverrini - life in the bile duct.</title>
        <authorList>
            <person name="Young N.D."/>
            <person name="Nagarajan N."/>
            <person name="Lin S.J."/>
            <person name="Korhonen P.K."/>
            <person name="Jex A.R."/>
            <person name="Hall R.S."/>
            <person name="Safavi-Hemami H."/>
            <person name="Kaewkong W."/>
            <person name="Bertrand D."/>
            <person name="Gao S."/>
            <person name="Seet Q."/>
            <person name="Wongkham S."/>
            <person name="Teh B.T."/>
            <person name="Wongkham C."/>
            <person name="Intapan P.M."/>
            <person name="Maleewong W."/>
            <person name="Yang X."/>
            <person name="Hu M."/>
            <person name="Wang Z."/>
            <person name="Hofmann A."/>
            <person name="Sternberg P.W."/>
            <person name="Tan P."/>
            <person name="Wang J."/>
            <person name="Gasser R.B."/>
        </authorList>
    </citation>
    <scope>NUCLEOTIDE SEQUENCE [LARGE SCALE GENOMIC DNA]</scope>
</reference>
<feature type="compositionally biased region" description="Basic and acidic residues" evidence="1">
    <location>
        <begin position="408"/>
        <end position="436"/>
    </location>
</feature>
<feature type="region of interest" description="Disordered" evidence="1">
    <location>
        <begin position="207"/>
        <end position="229"/>
    </location>
</feature>
<evidence type="ECO:0000256" key="1">
    <source>
        <dbReference type="SAM" id="MobiDB-lite"/>
    </source>
</evidence>
<gene>
    <name evidence="2" type="ORF">T265_07710</name>
</gene>
<dbReference type="EMBL" id="KL596801">
    <property type="protein sequence ID" value="KER24662.1"/>
    <property type="molecule type" value="Genomic_DNA"/>
</dbReference>
<name>A0A074ZGA3_OPIVI</name>
<dbReference type="Proteomes" id="UP000054324">
    <property type="component" value="Unassembled WGS sequence"/>
</dbReference>
<evidence type="ECO:0000313" key="2">
    <source>
        <dbReference type="EMBL" id="KER24662.1"/>
    </source>
</evidence>
<evidence type="ECO:0000313" key="3">
    <source>
        <dbReference type="Proteomes" id="UP000054324"/>
    </source>
</evidence>
<sequence length="582" mass="64028">MNAGCGGSTTDTLRWNRGYIDWHMFGERTGTTSRSSFCMVRTDRRSRLSLRGRATNSFGILSSSTIDGNLRCRLTRSVSSTTSSSHNPRGADGGDGGLCTSCVCECCTVANRTRAYVATADCAPYRQSMDSSLHLGTDSPPARFVNRTGLPASSSGFSPFTTSAGLLYSTLPTNFDFSCTGAMNDMLDQQRAYHSSKMRRSYGAGLSSIDVEPSTQPPSTSRGSFGSVLTTSSDKHHCCPHHNLHSTQSSNQMRLYRRLYSLIDHPSVSLYHSCRSPACPHSITSSSRFSASHRHSLSLRHRHTVTPTSPFYTDNIRFRSSFNGGLFSASFQQDCHPPDVLATNSVMQPSPIVSASADQSDCGQLSGLERIHTQHGHSEMSSHLSTFAAGDNDEHSHNVSQPSVRCRRNSDPERWQQLRTENTSKLKEVSRSRAKETTQTSSVQYIPCHSTPLDRPHLQPTCADNSNGGSRPASTLLDGLSLGFGFGDGHIVSRPQQFGTFKYVLQFSSVDILLHLFPIFVEYSHLKVFIVLINNPALIKTVPEIKCEPGEMAQWLEREFTDQKIRRSNPTSASQLMLSRLG</sequence>
<proteinExistence type="predicted"/>
<organism evidence="2 3">
    <name type="scientific">Opisthorchis viverrini</name>
    <name type="common">Southeast Asian liver fluke</name>
    <dbReference type="NCBI Taxonomy" id="6198"/>
    <lineage>
        <taxon>Eukaryota</taxon>
        <taxon>Metazoa</taxon>
        <taxon>Spiralia</taxon>
        <taxon>Lophotrochozoa</taxon>
        <taxon>Platyhelminthes</taxon>
        <taxon>Trematoda</taxon>
        <taxon>Digenea</taxon>
        <taxon>Opisthorchiida</taxon>
        <taxon>Opisthorchiata</taxon>
        <taxon>Opisthorchiidae</taxon>
        <taxon>Opisthorchis</taxon>
    </lineage>
</organism>
<dbReference type="GeneID" id="20321889"/>